<keyword evidence="2" id="KW-1185">Reference proteome</keyword>
<protein>
    <submittedName>
        <fullName evidence="1">Dehydrogenase with different specificities</fullName>
    </submittedName>
</protein>
<dbReference type="Proteomes" id="UP000218542">
    <property type="component" value="Unassembled WGS sequence"/>
</dbReference>
<sequence length="56" mass="6395">MIRNPNTIYFMSLLCGAMDTAKMIDAIMNKMELILLNPLFQNVSSVSHIISRKFFA</sequence>
<reference evidence="2" key="1">
    <citation type="journal article" date="2017" name="Environ. Microbiol. Rep.">
        <title>Genetic Diversity of Marine Anaerobic Ammonium-Oxidizing Bacteria as Revealed by Genomic and Proteomic Analyses of 'Candidatus Scalindua japonica'.</title>
        <authorList>
            <person name="Oshiki M."/>
            <person name="Mizuto K."/>
            <person name="Kimura Z."/>
            <person name="Kindaichi T."/>
            <person name="Satoh H."/>
            <person name="Okabe S."/>
        </authorList>
    </citation>
    <scope>NUCLEOTIDE SEQUENCE [LARGE SCALE GENOMIC DNA]</scope>
    <source>
        <strain evidence="2">husup-a2</strain>
    </source>
</reference>
<evidence type="ECO:0000313" key="1">
    <source>
        <dbReference type="EMBL" id="GAX60779.1"/>
    </source>
</evidence>
<name>A0A286TXZ6_9BACT</name>
<proteinExistence type="predicted"/>
<gene>
    <name evidence="1" type="ORF">SCALIN_C14_0042</name>
</gene>
<comment type="caution">
    <text evidence="1">The sequence shown here is derived from an EMBL/GenBank/DDBJ whole genome shotgun (WGS) entry which is preliminary data.</text>
</comment>
<dbReference type="EMBL" id="BAOS01000014">
    <property type="protein sequence ID" value="GAX60779.1"/>
    <property type="molecule type" value="Genomic_DNA"/>
</dbReference>
<organism evidence="1 2">
    <name type="scientific">Candidatus Scalindua japonica</name>
    <dbReference type="NCBI Taxonomy" id="1284222"/>
    <lineage>
        <taxon>Bacteria</taxon>
        <taxon>Pseudomonadati</taxon>
        <taxon>Planctomycetota</taxon>
        <taxon>Candidatus Brocadiia</taxon>
        <taxon>Candidatus Brocadiales</taxon>
        <taxon>Candidatus Scalinduaceae</taxon>
        <taxon>Candidatus Scalindua</taxon>
    </lineage>
</organism>
<evidence type="ECO:0000313" key="2">
    <source>
        <dbReference type="Proteomes" id="UP000218542"/>
    </source>
</evidence>
<dbReference type="AlphaFoldDB" id="A0A286TXZ6"/>
<accession>A0A286TXZ6</accession>